<dbReference type="InterPro" id="IPR058031">
    <property type="entry name" value="AAA_lid_NorR"/>
</dbReference>
<dbReference type="InterPro" id="IPR002078">
    <property type="entry name" value="Sigma_54_int"/>
</dbReference>
<dbReference type="InterPro" id="IPR025943">
    <property type="entry name" value="Sigma_54_int_dom_ATP-bd_2"/>
</dbReference>
<evidence type="ECO:0000256" key="4">
    <source>
        <dbReference type="ARBA" id="ARBA00023125"/>
    </source>
</evidence>
<keyword evidence="1" id="KW-0547">Nucleotide-binding</keyword>
<dbReference type="Gene3D" id="1.10.10.60">
    <property type="entry name" value="Homeodomain-like"/>
    <property type="match status" value="1"/>
</dbReference>
<dbReference type="InterPro" id="IPR011006">
    <property type="entry name" value="CheY-like_superfamily"/>
</dbReference>
<keyword evidence="5" id="KW-0010">Activator</keyword>
<sequence length="461" mass="51591">MSDTEIIPSTILIVDDEQEHAQVMCEALQRQGHKCDVVFSLPEARQKLDRRKYDLVVTDLMMEGRKDGLEVLAAAKKQTPPPPVILVTAHGAVRTYKEAMQLGAFDFIEKPLDLEDFRAQVNRAARQAALLKQNQVLQEQLSEVSGERAGFDAIIGTSQAMQSVIRTARQVAQSDIPVLILGESGTGKELVARAIHQASKRRKNRLVILNCAGFAPTILEDELFGHVKGAFTDARTDREGRFEHADGGTLFLDEIGDMPADMQAKLLRALEYGEVVRLGSNDPIQVDVRIVSATNKNLLQMTQEKTFREDLYYRLNGISLMIPPLRERREDIPLLIHYFLQQAAERSGREIDGLEPDAQQYLMSYGWPGNVRELRKVIERMVVLSSGNKLTADSLPPEIKPATLTEPIGGMGNLFGISLEQAEVELIRNTLKHTNGNREQTAKILGIGERTLYRKIKDYNL</sequence>
<keyword evidence="4" id="KW-0238">DNA-binding</keyword>
<keyword evidence="2" id="KW-0067">ATP-binding</keyword>
<dbReference type="PROSITE" id="PS00676">
    <property type="entry name" value="SIGMA54_INTERACT_2"/>
    <property type="match status" value="1"/>
</dbReference>
<dbReference type="InterPro" id="IPR025662">
    <property type="entry name" value="Sigma_54_int_dom_ATP-bd_1"/>
</dbReference>
<dbReference type="SUPFAM" id="SSF52172">
    <property type="entry name" value="CheY-like"/>
    <property type="match status" value="1"/>
</dbReference>
<evidence type="ECO:0000256" key="6">
    <source>
        <dbReference type="ARBA" id="ARBA00023163"/>
    </source>
</evidence>
<evidence type="ECO:0000256" key="1">
    <source>
        <dbReference type="ARBA" id="ARBA00022741"/>
    </source>
</evidence>
<protein>
    <submittedName>
        <fullName evidence="10">Sigma-54-dependent Fis family transcriptional regulator</fullName>
    </submittedName>
</protein>
<proteinExistence type="predicted"/>
<dbReference type="SMART" id="SM00448">
    <property type="entry name" value="REC"/>
    <property type="match status" value="1"/>
</dbReference>
<evidence type="ECO:0000256" key="2">
    <source>
        <dbReference type="ARBA" id="ARBA00022840"/>
    </source>
</evidence>
<feature type="domain" description="Response regulatory" evidence="9">
    <location>
        <begin position="10"/>
        <end position="125"/>
    </location>
</feature>
<dbReference type="SMART" id="SM00382">
    <property type="entry name" value="AAA"/>
    <property type="match status" value="1"/>
</dbReference>
<dbReference type="InterPro" id="IPR001789">
    <property type="entry name" value="Sig_transdc_resp-reg_receiver"/>
</dbReference>
<keyword evidence="3" id="KW-0805">Transcription regulation</keyword>
<dbReference type="GO" id="GO:0005524">
    <property type="term" value="F:ATP binding"/>
    <property type="evidence" value="ECO:0007669"/>
    <property type="project" value="UniProtKB-KW"/>
</dbReference>
<dbReference type="Pfam" id="PF00072">
    <property type="entry name" value="Response_reg"/>
    <property type="match status" value="1"/>
</dbReference>
<dbReference type="Gene3D" id="3.40.50.2300">
    <property type="match status" value="1"/>
</dbReference>
<evidence type="ECO:0000313" key="11">
    <source>
        <dbReference type="Proteomes" id="UP000593765"/>
    </source>
</evidence>
<dbReference type="GO" id="GO:0000160">
    <property type="term" value="P:phosphorelay signal transduction system"/>
    <property type="evidence" value="ECO:0007669"/>
    <property type="project" value="InterPro"/>
</dbReference>
<evidence type="ECO:0000259" key="9">
    <source>
        <dbReference type="PROSITE" id="PS50110"/>
    </source>
</evidence>
<evidence type="ECO:0000256" key="5">
    <source>
        <dbReference type="ARBA" id="ARBA00023159"/>
    </source>
</evidence>
<name>A0A7M2WVQ9_9BACT</name>
<feature type="domain" description="Sigma-54 factor interaction" evidence="8">
    <location>
        <begin position="154"/>
        <end position="383"/>
    </location>
</feature>
<dbReference type="SUPFAM" id="SSF52540">
    <property type="entry name" value="P-loop containing nucleoside triphosphate hydrolases"/>
    <property type="match status" value="1"/>
</dbReference>
<evidence type="ECO:0000256" key="7">
    <source>
        <dbReference type="PROSITE-ProRule" id="PRU00169"/>
    </source>
</evidence>
<organism evidence="10 11">
    <name type="scientific">Humisphaera borealis</name>
    <dbReference type="NCBI Taxonomy" id="2807512"/>
    <lineage>
        <taxon>Bacteria</taxon>
        <taxon>Pseudomonadati</taxon>
        <taxon>Planctomycetota</taxon>
        <taxon>Phycisphaerae</taxon>
        <taxon>Tepidisphaerales</taxon>
        <taxon>Tepidisphaeraceae</taxon>
        <taxon>Humisphaera</taxon>
    </lineage>
</organism>
<dbReference type="KEGG" id="hbs:IPV69_26030"/>
<dbReference type="Proteomes" id="UP000593765">
    <property type="component" value="Chromosome"/>
</dbReference>
<dbReference type="GO" id="GO:0006355">
    <property type="term" value="P:regulation of DNA-templated transcription"/>
    <property type="evidence" value="ECO:0007669"/>
    <property type="project" value="InterPro"/>
</dbReference>
<dbReference type="Pfam" id="PF00158">
    <property type="entry name" value="Sigma54_activat"/>
    <property type="match status" value="1"/>
</dbReference>
<evidence type="ECO:0000259" key="8">
    <source>
        <dbReference type="PROSITE" id="PS50045"/>
    </source>
</evidence>
<evidence type="ECO:0000313" key="10">
    <source>
        <dbReference type="EMBL" id="QOV89608.1"/>
    </source>
</evidence>
<feature type="modified residue" description="4-aspartylphosphate" evidence="7">
    <location>
        <position position="59"/>
    </location>
</feature>
<dbReference type="GO" id="GO:0043565">
    <property type="term" value="F:sequence-specific DNA binding"/>
    <property type="evidence" value="ECO:0007669"/>
    <property type="project" value="InterPro"/>
</dbReference>
<dbReference type="Pfam" id="PF25601">
    <property type="entry name" value="AAA_lid_14"/>
    <property type="match status" value="1"/>
</dbReference>
<reference evidence="10 11" key="1">
    <citation type="submission" date="2020-10" db="EMBL/GenBank/DDBJ databases">
        <title>Wide distribution of Phycisphaera-like planctomycetes from WD2101 soil group in peatlands and genome analysis of the first cultivated representative.</title>
        <authorList>
            <person name="Dedysh S.N."/>
            <person name="Beletsky A.V."/>
            <person name="Ivanova A."/>
            <person name="Kulichevskaya I.S."/>
            <person name="Suzina N.E."/>
            <person name="Philippov D.A."/>
            <person name="Rakitin A.L."/>
            <person name="Mardanov A.V."/>
            <person name="Ravin N.V."/>
        </authorList>
    </citation>
    <scope>NUCLEOTIDE SEQUENCE [LARGE SCALE GENOMIC DNA]</scope>
    <source>
        <strain evidence="10 11">M1803</strain>
    </source>
</reference>
<dbReference type="FunFam" id="3.40.50.300:FF:000006">
    <property type="entry name" value="DNA-binding transcriptional regulator NtrC"/>
    <property type="match status" value="1"/>
</dbReference>
<evidence type="ECO:0000256" key="3">
    <source>
        <dbReference type="ARBA" id="ARBA00023015"/>
    </source>
</evidence>
<dbReference type="EMBL" id="CP063458">
    <property type="protein sequence ID" value="QOV89608.1"/>
    <property type="molecule type" value="Genomic_DNA"/>
</dbReference>
<dbReference type="Pfam" id="PF02954">
    <property type="entry name" value="HTH_8"/>
    <property type="match status" value="1"/>
</dbReference>
<accession>A0A7M2WVQ9</accession>
<dbReference type="Gene3D" id="3.40.50.300">
    <property type="entry name" value="P-loop containing nucleotide triphosphate hydrolases"/>
    <property type="match status" value="1"/>
</dbReference>
<dbReference type="InterPro" id="IPR009057">
    <property type="entry name" value="Homeodomain-like_sf"/>
</dbReference>
<dbReference type="InterPro" id="IPR002197">
    <property type="entry name" value="HTH_Fis"/>
</dbReference>
<dbReference type="RefSeq" id="WP_206292657.1">
    <property type="nucleotide sequence ID" value="NZ_CP063458.1"/>
</dbReference>
<dbReference type="PROSITE" id="PS50110">
    <property type="entry name" value="RESPONSE_REGULATORY"/>
    <property type="match status" value="1"/>
</dbReference>
<dbReference type="SUPFAM" id="SSF46689">
    <property type="entry name" value="Homeodomain-like"/>
    <property type="match status" value="1"/>
</dbReference>
<keyword evidence="11" id="KW-1185">Reference proteome</keyword>
<dbReference type="InterPro" id="IPR003593">
    <property type="entry name" value="AAA+_ATPase"/>
</dbReference>
<gene>
    <name evidence="10" type="ORF">IPV69_26030</name>
</gene>
<dbReference type="FunFam" id="1.10.8.60:FF:000014">
    <property type="entry name" value="DNA-binding transcriptional regulator NtrC"/>
    <property type="match status" value="1"/>
</dbReference>
<dbReference type="PANTHER" id="PTHR32071:SF57">
    <property type="entry name" value="C4-DICARBOXYLATE TRANSPORT TRANSCRIPTIONAL REGULATORY PROTEIN DCTD"/>
    <property type="match status" value="1"/>
</dbReference>
<dbReference type="PROSITE" id="PS00675">
    <property type="entry name" value="SIGMA54_INTERACT_1"/>
    <property type="match status" value="1"/>
</dbReference>
<dbReference type="InterPro" id="IPR027417">
    <property type="entry name" value="P-loop_NTPase"/>
</dbReference>
<dbReference type="PROSITE" id="PS50045">
    <property type="entry name" value="SIGMA54_INTERACT_4"/>
    <property type="match status" value="1"/>
</dbReference>
<dbReference type="Gene3D" id="1.10.8.60">
    <property type="match status" value="1"/>
</dbReference>
<dbReference type="CDD" id="cd00009">
    <property type="entry name" value="AAA"/>
    <property type="match status" value="1"/>
</dbReference>
<dbReference type="AlphaFoldDB" id="A0A7M2WVQ9"/>
<keyword evidence="7" id="KW-0597">Phosphoprotein</keyword>
<dbReference type="PRINTS" id="PR01590">
    <property type="entry name" value="HTHFIS"/>
</dbReference>
<dbReference type="PANTHER" id="PTHR32071">
    <property type="entry name" value="TRANSCRIPTIONAL REGULATORY PROTEIN"/>
    <property type="match status" value="1"/>
</dbReference>
<keyword evidence="6" id="KW-0804">Transcription</keyword>